<dbReference type="OrthoDB" id="408743at2759"/>
<keyword evidence="9" id="KW-0408">Iron</keyword>
<keyword evidence="12" id="KW-1185">Reference proteome</keyword>
<protein>
    <submittedName>
        <fullName evidence="11">Trimethyllysine dioxygenase</fullName>
    </submittedName>
</protein>
<dbReference type="InterPro" id="IPR003819">
    <property type="entry name" value="TauD/TfdA-like"/>
</dbReference>
<dbReference type="SUPFAM" id="SSF51197">
    <property type="entry name" value="Clavaminate synthase-like"/>
    <property type="match status" value="1"/>
</dbReference>
<dbReference type="Gene3D" id="3.60.130.10">
    <property type="entry name" value="Clavaminate synthase-like"/>
    <property type="match status" value="1"/>
</dbReference>
<evidence type="ECO:0000256" key="3">
    <source>
        <dbReference type="ARBA" id="ARBA00005022"/>
    </source>
</evidence>
<dbReference type="InterPro" id="IPR042098">
    <property type="entry name" value="TauD-like_sf"/>
</dbReference>
<keyword evidence="7 11" id="KW-0223">Dioxygenase</keyword>
<comment type="cofactor">
    <cofactor evidence="1">
        <name>Fe(2+)</name>
        <dbReference type="ChEBI" id="CHEBI:29033"/>
    </cofactor>
</comment>
<dbReference type="GO" id="GO:0045329">
    <property type="term" value="P:carnitine biosynthetic process"/>
    <property type="evidence" value="ECO:0007669"/>
    <property type="project" value="UniProtKB-UniPathway"/>
</dbReference>
<evidence type="ECO:0000256" key="7">
    <source>
        <dbReference type="ARBA" id="ARBA00022964"/>
    </source>
</evidence>
<dbReference type="PANTHER" id="PTHR10696">
    <property type="entry name" value="GAMMA-BUTYROBETAINE HYDROXYLASE-RELATED"/>
    <property type="match status" value="1"/>
</dbReference>
<dbReference type="InterPro" id="IPR038492">
    <property type="entry name" value="GBBH-like_N_sf"/>
</dbReference>
<dbReference type="InterPro" id="IPR012776">
    <property type="entry name" value="Trimethyllysine_dOase"/>
</dbReference>
<dbReference type="Proteomes" id="UP000186583">
    <property type="component" value="Unassembled WGS sequence"/>
</dbReference>
<evidence type="ECO:0000256" key="6">
    <source>
        <dbReference type="ARBA" id="ARBA00022873"/>
    </source>
</evidence>
<evidence type="ECO:0000256" key="1">
    <source>
        <dbReference type="ARBA" id="ARBA00001954"/>
    </source>
</evidence>
<dbReference type="FunFam" id="3.60.130.10:FF:000001">
    <property type="entry name" value="Trimethyllysine dioxygenase, mitochondrial"/>
    <property type="match status" value="1"/>
</dbReference>
<evidence type="ECO:0000313" key="11">
    <source>
        <dbReference type="EMBL" id="OLN82114.1"/>
    </source>
</evidence>
<dbReference type="GO" id="GO:0005506">
    <property type="term" value="F:iron ion binding"/>
    <property type="evidence" value="ECO:0007669"/>
    <property type="project" value="InterPro"/>
</dbReference>
<reference evidence="11 12" key="1">
    <citation type="submission" date="2016-11" db="EMBL/GenBank/DDBJ databases">
        <title>Draft Genome Assembly of Colletotrichum chlorophyti a pathogen of herbaceous plants.</title>
        <authorList>
            <person name="Gan P."/>
            <person name="Narusaka M."/>
            <person name="Tsushima A."/>
            <person name="Narusaka Y."/>
            <person name="Takano Y."/>
            <person name="Shirasu K."/>
        </authorList>
    </citation>
    <scope>NUCLEOTIDE SEQUENCE [LARGE SCALE GENOMIC DNA]</scope>
    <source>
        <strain evidence="11 12">NTL11</strain>
    </source>
</reference>
<evidence type="ECO:0000313" key="12">
    <source>
        <dbReference type="Proteomes" id="UP000186583"/>
    </source>
</evidence>
<dbReference type="STRING" id="708187.A0A1Q8RD18"/>
<organism evidence="11 12">
    <name type="scientific">Colletotrichum chlorophyti</name>
    <dbReference type="NCBI Taxonomy" id="708187"/>
    <lineage>
        <taxon>Eukaryota</taxon>
        <taxon>Fungi</taxon>
        <taxon>Dikarya</taxon>
        <taxon>Ascomycota</taxon>
        <taxon>Pezizomycotina</taxon>
        <taxon>Sordariomycetes</taxon>
        <taxon>Hypocreomycetidae</taxon>
        <taxon>Glomerellales</taxon>
        <taxon>Glomerellaceae</taxon>
        <taxon>Colletotrichum</taxon>
    </lineage>
</organism>
<dbReference type="GO" id="GO:0005739">
    <property type="term" value="C:mitochondrion"/>
    <property type="evidence" value="ECO:0007669"/>
    <property type="project" value="TreeGrafter"/>
</dbReference>
<dbReference type="InterPro" id="IPR050411">
    <property type="entry name" value="AlphaKG_dependent_hydroxylases"/>
</dbReference>
<evidence type="ECO:0000256" key="9">
    <source>
        <dbReference type="ARBA" id="ARBA00023004"/>
    </source>
</evidence>
<sequence length="477" mass="53851">MLSLIGSRAARRAAAFRTPAPRIAAYHASPRHLFATAAAVAPKPQHTGPSAVSVKDGIQIDGLADGPLRRSTLDNCRCSQCVNQDTTQRNFNTYAVSHPNSGLILAVALFNHENPQIAEDIRPSHVKSESQGITVTCEYDPANRISPYNTRLTNKTGEQDGHQSFYPWHFIKHYLQNDHRSPEQVNHHFWGADIADRRPVVHYNHLMSPEDESGIAKLTNLIREYGFSFVDGTPHDTPEPTQRVLEKIAFIRETHYGGFYDFIPDLAMADTAYTNIALPAHTDNTYFTDPSGLQAFHMLSHEAPPSGPKAGKLGGESLLVDAFHAAQILQREDPSAYEILSKVRLPWHASGNKGITISPDKRYPVLELDEETGELHRVRWNNDDRGVVPFTKDVSPTKWYAAARKWDAILRRPDVEYWVQLKPGQVLIFDNWRVMHGRSAFEGRRRMAGAYINRDDFISRWRNTNFPREHVLNQVVG</sequence>
<evidence type="ECO:0000256" key="8">
    <source>
        <dbReference type="ARBA" id="ARBA00023002"/>
    </source>
</evidence>
<comment type="similarity">
    <text evidence="4">Belongs to the gamma-BBH/TMLD family.</text>
</comment>
<dbReference type="AlphaFoldDB" id="A0A1Q8RD18"/>
<dbReference type="UniPathway" id="UPA00118"/>
<gene>
    <name evidence="11" type="ORF">CCHL11_07659</name>
</gene>
<comment type="pathway">
    <text evidence="3">Amine and polyamine biosynthesis; carnitine biosynthesis.</text>
</comment>
<evidence type="ECO:0000259" key="10">
    <source>
        <dbReference type="Pfam" id="PF02668"/>
    </source>
</evidence>
<evidence type="ECO:0000256" key="2">
    <source>
        <dbReference type="ARBA" id="ARBA00001961"/>
    </source>
</evidence>
<name>A0A1Q8RD18_9PEZI</name>
<evidence type="ECO:0000256" key="4">
    <source>
        <dbReference type="ARBA" id="ARBA00008654"/>
    </source>
</evidence>
<dbReference type="GO" id="GO:0050353">
    <property type="term" value="F:trimethyllysine dioxygenase activity"/>
    <property type="evidence" value="ECO:0007669"/>
    <property type="project" value="InterPro"/>
</dbReference>
<keyword evidence="5" id="KW-0479">Metal-binding</keyword>
<keyword evidence="8" id="KW-0560">Oxidoreductase</keyword>
<dbReference type="EMBL" id="MPGH01000232">
    <property type="protein sequence ID" value="OLN82114.1"/>
    <property type="molecule type" value="Genomic_DNA"/>
</dbReference>
<dbReference type="CDD" id="cd00250">
    <property type="entry name" value="CAS_like"/>
    <property type="match status" value="1"/>
</dbReference>
<dbReference type="NCBIfam" id="TIGR02410">
    <property type="entry name" value="carnitine_TMLD"/>
    <property type="match status" value="1"/>
</dbReference>
<feature type="domain" description="TauD/TfdA-like" evidence="10">
    <location>
        <begin position="200"/>
        <end position="451"/>
    </location>
</feature>
<comment type="caution">
    <text evidence="11">The sequence shown here is derived from an EMBL/GenBank/DDBJ whole genome shotgun (WGS) entry which is preliminary data.</text>
</comment>
<dbReference type="Gene3D" id="3.30.2020.30">
    <property type="match status" value="1"/>
</dbReference>
<dbReference type="Pfam" id="PF02668">
    <property type="entry name" value="TauD"/>
    <property type="match status" value="1"/>
</dbReference>
<comment type="cofactor">
    <cofactor evidence="2">
        <name>L-ascorbate</name>
        <dbReference type="ChEBI" id="CHEBI:38290"/>
    </cofactor>
</comment>
<proteinExistence type="inferred from homology"/>
<evidence type="ECO:0000256" key="5">
    <source>
        <dbReference type="ARBA" id="ARBA00022723"/>
    </source>
</evidence>
<accession>A0A1Q8RD18</accession>
<keyword evidence="6" id="KW-0124">Carnitine biosynthesis</keyword>
<dbReference type="PANTHER" id="PTHR10696:SF51">
    <property type="entry name" value="TRIMETHYLLYSINE DIOXYGENASE, MITOCHONDRIAL"/>
    <property type="match status" value="1"/>
</dbReference>